<reference evidence="8 9" key="1">
    <citation type="submission" date="2017-05" db="EMBL/GenBank/DDBJ databases">
        <title>Butyricicoccus porcorum sp. nov. a butyrate-producing bacterium from the swine intestinal tract.</title>
        <authorList>
            <person name="Trachsel J."/>
            <person name="Humphrey S."/>
            <person name="Allen H.K."/>
        </authorList>
    </citation>
    <scope>NUCLEOTIDE SEQUENCE [LARGE SCALE GENOMIC DNA]</scope>
    <source>
        <strain evidence="8">BB10</strain>
    </source>
</reference>
<dbReference type="SUPFAM" id="SSF53383">
    <property type="entry name" value="PLP-dependent transferases"/>
    <property type="match status" value="1"/>
</dbReference>
<dbReference type="EMBL" id="NHOC01000010">
    <property type="protein sequence ID" value="OUM19713.1"/>
    <property type="molecule type" value="Genomic_DNA"/>
</dbReference>
<dbReference type="InterPro" id="IPR004838">
    <property type="entry name" value="NHTrfase_class1_PyrdxlP-BS"/>
</dbReference>
<comment type="cofactor">
    <cofactor evidence="1 6">
        <name>pyridoxal 5'-phosphate</name>
        <dbReference type="ChEBI" id="CHEBI:597326"/>
    </cofactor>
</comment>
<dbReference type="OrthoDB" id="9802328at2"/>
<evidence type="ECO:0000313" key="9">
    <source>
        <dbReference type="Proteomes" id="UP000194903"/>
    </source>
</evidence>
<name>A0A252F1P0_9FIRM</name>
<comment type="similarity">
    <text evidence="2 6">Belongs to the class-I pyridoxal-phosphate-dependent aminotransferase family.</text>
</comment>
<dbReference type="GO" id="GO:0006520">
    <property type="term" value="P:amino acid metabolic process"/>
    <property type="evidence" value="ECO:0007669"/>
    <property type="project" value="InterPro"/>
</dbReference>
<dbReference type="Proteomes" id="UP000194903">
    <property type="component" value="Unassembled WGS sequence"/>
</dbReference>
<feature type="domain" description="Aminotransferase class I/classII large" evidence="7">
    <location>
        <begin position="32"/>
        <end position="382"/>
    </location>
</feature>
<dbReference type="PANTHER" id="PTHR46383:SF3">
    <property type="entry name" value="ASPARTATE AMINOTRANSFERASE-RELATED"/>
    <property type="match status" value="1"/>
</dbReference>
<dbReference type="Gene3D" id="3.90.1150.10">
    <property type="entry name" value="Aspartate Aminotransferase, domain 1"/>
    <property type="match status" value="1"/>
</dbReference>
<dbReference type="InterPro" id="IPR015421">
    <property type="entry name" value="PyrdxlP-dep_Trfase_major"/>
</dbReference>
<dbReference type="Gene3D" id="3.40.640.10">
    <property type="entry name" value="Type I PLP-dependent aspartate aminotransferase-like (Major domain)"/>
    <property type="match status" value="1"/>
</dbReference>
<dbReference type="FunFam" id="3.40.640.10:FF:000033">
    <property type="entry name" value="Aspartate aminotransferase"/>
    <property type="match status" value="1"/>
</dbReference>
<organism evidence="8 9">
    <name type="scientific">Butyricicoccus porcorum</name>
    <dbReference type="NCBI Taxonomy" id="1945634"/>
    <lineage>
        <taxon>Bacteria</taxon>
        <taxon>Bacillati</taxon>
        <taxon>Bacillota</taxon>
        <taxon>Clostridia</taxon>
        <taxon>Eubacteriales</taxon>
        <taxon>Butyricicoccaceae</taxon>
        <taxon>Butyricicoccus</taxon>
    </lineage>
</organism>
<keyword evidence="4 6" id="KW-0808">Transferase</keyword>
<dbReference type="InterPro" id="IPR004839">
    <property type="entry name" value="Aminotransferase_I/II_large"/>
</dbReference>
<keyword evidence="9" id="KW-1185">Reference proteome</keyword>
<keyword evidence="3 6" id="KW-0032">Aminotransferase</keyword>
<evidence type="ECO:0000256" key="3">
    <source>
        <dbReference type="ARBA" id="ARBA00022576"/>
    </source>
</evidence>
<dbReference type="InterPro" id="IPR015422">
    <property type="entry name" value="PyrdxlP-dep_Trfase_small"/>
</dbReference>
<evidence type="ECO:0000256" key="4">
    <source>
        <dbReference type="ARBA" id="ARBA00022679"/>
    </source>
</evidence>
<evidence type="ECO:0000256" key="5">
    <source>
        <dbReference type="ARBA" id="ARBA00022898"/>
    </source>
</evidence>
<evidence type="ECO:0000256" key="2">
    <source>
        <dbReference type="ARBA" id="ARBA00007441"/>
    </source>
</evidence>
<protein>
    <recommendedName>
        <fullName evidence="6">Aminotransferase</fullName>
        <ecNumber evidence="6">2.6.1.-</ecNumber>
    </recommendedName>
</protein>
<dbReference type="EC" id="2.6.1.-" evidence="6"/>
<dbReference type="Pfam" id="PF00155">
    <property type="entry name" value="Aminotran_1_2"/>
    <property type="match status" value="1"/>
</dbReference>
<dbReference type="AlphaFoldDB" id="A0A252F1P0"/>
<dbReference type="GO" id="GO:0008483">
    <property type="term" value="F:transaminase activity"/>
    <property type="evidence" value="ECO:0007669"/>
    <property type="project" value="UniProtKB-KW"/>
</dbReference>
<sequence>MIDYSSLISDKARTIKPSGIRKFFDIVNTMDDAISLGVGEPDFQTPWQIRRAGIASLQQGKTFYTSNWGLADLRKEIAKYAWENYHLEYDYHKEIIVTVGGSEAIDNALRSFVSEGDEVLIPEPSFVCYTPLTIMAGGTPVPLKTRMEDGFKLTAKTLKEAITPRTKVLIMPFPNNPTGAIMTREELEKIAAVLRSTNIIVISDEIYCELTYGGKKHVCFAELPGMRERTIVINGFSKSYAMTGWRLGWVMAPKEMLAPLVKIHQFGIMSAPTVSQFAGIEAMRTGQDDIAYMRDQYDMRRRFMYTRLQEIGMPCFEPEGAFYIFPSIQKYMEDDEEFCDRLLRSKKVAVVPGSAFGESGRGHIRISYSYSMMHLETAMERIEEFVNEL</sequence>
<dbReference type="InterPro" id="IPR050596">
    <property type="entry name" value="AspAT/PAT-like"/>
</dbReference>
<accession>A0A252F1P0</accession>
<dbReference type="RefSeq" id="WP_087021421.1">
    <property type="nucleotide sequence ID" value="NZ_CP178353.1"/>
</dbReference>
<dbReference type="GO" id="GO:0030170">
    <property type="term" value="F:pyridoxal phosphate binding"/>
    <property type="evidence" value="ECO:0007669"/>
    <property type="project" value="InterPro"/>
</dbReference>
<proteinExistence type="inferred from homology"/>
<dbReference type="InterPro" id="IPR015424">
    <property type="entry name" value="PyrdxlP-dep_Trfase"/>
</dbReference>
<evidence type="ECO:0000259" key="7">
    <source>
        <dbReference type="Pfam" id="PF00155"/>
    </source>
</evidence>
<dbReference type="CDD" id="cd00609">
    <property type="entry name" value="AAT_like"/>
    <property type="match status" value="1"/>
</dbReference>
<comment type="caution">
    <text evidence="8">The sequence shown here is derived from an EMBL/GenBank/DDBJ whole genome shotgun (WGS) entry which is preliminary data.</text>
</comment>
<gene>
    <name evidence="8" type="ORF">CBW42_11145</name>
</gene>
<dbReference type="PANTHER" id="PTHR46383">
    <property type="entry name" value="ASPARTATE AMINOTRANSFERASE"/>
    <property type="match status" value="1"/>
</dbReference>
<dbReference type="PROSITE" id="PS00105">
    <property type="entry name" value="AA_TRANSFER_CLASS_1"/>
    <property type="match status" value="1"/>
</dbReference>
<keyword evidence="5" id="KW-0663">Pyridoxal phosphate</keyword>
<evidence type="ECO:0000256" key="1">
    <source>
        <dbReference type="ARBA" id="ARBA00001933"/>
    </source>
</evidence>
<evidence type="ECO:0000313" key="8">
    <source>
        <dbReference type="EMBL" id="OUM19713.1"/>
    </source>
</evidence>
<evidence type="ECO:0000256" key="6">
    <source>
        <dbReference type="RuleBase" id="RU000481"/>
    </source>
</evidence>